<feature type="region of interest" description="Disordered" evidence="1">
    <location>
        <begin position="229"/>
        <end position="252"/>
    </location>
</feature>
<accession>A0A0D0DCI2</accession>
<reference evidence="3" key="2">
    <citation type="submission" date="2015-01" db="EMBL/GenBank/DDBJ databases">
        <title>Evolutionary Origins and Diversification of the Mycorrhizal Mutualists.</title>
        <authorList>
            <consortium name="DOE Joint Genome Institute"/>
            <consortium name="Mycorrhizal Genomics Consortium"/>
            <person name="Kohler A."/>
            <person name="Kuo A."/>
            <person name="Nagy L.G."/>
            <person name="Floudas D."/>
            <person name="Copeland A."/>
            <person name="Barry K.W."/>
            <person name="Cichocki N."/>
            <person name="Veneault-Fourrey C."/>
            <person name="LaButti K."/>
            <person name="Lindquist E.A."/>
            <person name="Lipzen A."/>
            <person name="Lundell T."/>
            <person name="Morin E."/>
            <person name="Murat C."/>
            <person name="Riley R."/>
            <person name="Ohm R."/>
            <person name="Sun H."/>
            <person name="Tunlid A."/>
            <person name="Henrissat B."/>
            <person name="Grigoriev I.V."/>
            <person name="Hibbett D.S."/>
            <person name="Martin F."/>
        </authorList>
    </citation>
    <scope>NUCLEOTIDE SEQUENCE [LARGE SCALE GENOMIC DNA]</scope>
    <source>
        <strain evidence="3">Ve08.2h10</strain>
    </source>
</reference>
<dbReference type="EMBL" id="KN825545">
    <property type="protein sequence ID" value="KIK87383.1"/>
    <property type="molecule type" value="Genomic_DNA"/>
</dbReference>
<dbReference type="OrthoDB" id="2662178at2759"/>
<proteinExistence type="predicted"/>
<dbReference type="AlphaFoldDB" id="A0A0D0DCI2"/>
<organism evidence="2 3">
    <name type="scientific">Paxillus rubicundulus Ve08.2h10</name>
    <dbReference type="NCBI Taxonomy" id="930991"/>
    <lineage>
        <taxon>Eukaryota</taxon>
        <taxon>Fungi</taxon>
        <taxon>Dikarya</taxon>
        <taxon>Basidiomycota</taxon>
        <taxon>Agaricomycotina</taxon>
        <taxon>Agaricomycetes</taxon>
        <taxon>Agaricomycetidae</taxon>
        <taxon>Boletales</taxon>
        <taxon>Paxilineae</taxon>
        <taxon>Paxillaceae</taxon>
        <taxon>Paxillus</taxon>
    </lineage>
</organism>
<evidence type="ECO:0000313" key="3">
    <source>
        <dbReference type="Proteomes" id="UP000054538"/>
    </source>
</evidence>
<feature type="non-terminal residue" evidence="2">
    <location>
        <position position="574"/>
    </location>
</feature>
<dbReference type="InParanoid" id="A0A0D0DCI2"/>
<reference evidence="2 3" key="1">
    <citation type="submission" date="2014-04" db="EMBL/GenBank/DDBJ databases">
        <authorList>
            <consortium name="DOE Joint Genome Institute"/>
            <person name="Kuo A."/>
            <person name="Kohler A."/>
            <person name="Jargeat P."/>
            <person name="Nagy L.G."/>
            <person name="Floudas D."/>
            <person name="Copeland A."/>
            <person name="Barry K.W."/>
            <person name="Cichocki N."/>
            <person name="Veneault-Fourrey C."/>
            <person name="LaButti K."/>
            <person name="Lindquist E.A."/>
            <person name="Lipzen A."/>
            <person name="Lundell T."/>
            <person name="Morin E."/>
            <person name="Murat C."/>
            <person name="Sun H."/>
            <person name="Tunlid A."/>
            <person name="Henrissat B."/>
            <person name="Grigoriev I.V."/>
            <person name="Hibbett D.S."/>
            <person name="Martin F."/>
            <person name="Nordberg H.P."/>
            <person name="Cantor M.N."/>
            <person name="Hua S.X."/>
        </authorList>
    </citation>
    <scope>NUCLEOTIDE SEQUENCE [LARGE SCALE GENOMIC DNA]</scope>
    <source>
        <strain evidence="2 3">Ve08.2h10</strain>
    </source>
</reference>
<dbReference type="HOGENOM" id="CLU_475359_0_0_1"/>
<name>A0A0D0DCI2_9AGAM</name>
<feature type="region of interest" description="Disordered" evidence="1">
    <location>
        <begin position="283"/>
        <end position="302"/>
    </location>
</feature>
<protein>
    <submittedName>
        <fullName evidence="2">Uncharacterized protein</fullName>
    </submittedName>
</protein>
<dbReference type="Proteomes" id="UP000054538">
    <property type="component" value="Unassembled WGS sequence"/>
</dbReference>
<dbReference type="STRING" id="930991.A0A0D0DCI2"/>
<gene>
    <name evidence="2" type="ORF">PAXRUDRAFT_55503</name>
</gene>
<keyword evidence="3" id="KW-1185">Reference proteome</keyword>
<sequence>MELENAELKKLVAILRSEADELRMQTHSLKGEIAGVSAAYERLLATVTSGPSNQIQSSYFQPFFRILQLAREADARLVECQREDYVGQYYWTESSFLDERHNGFFTATRNLQSGPIPFIVGRNGVIVSNRLQEQMARFGCILFNTLRKYGMAPDAWEKIDVYALEWFCLSIRVRFTEFRLCDNNWKAETFASIGYSGWRNPRQPTLPPVSQETEASAANFHSTRQRVRVMKPKVQQQSPPPPADQRQNKEAVQPPKDVELFESDLFSSEEFFLADSNLDSPASFGTRELSPEPGNGSTPTSNFPPVFYDKDMNGFVEVLPRAMRFSSKPAWCSTLPKRRSVTTRGEDPPDYVQLKLEEGSRIMAVSGALGQRRNKLEMLQGDPDWRARPRAKEKKVFHVHERRLIGNTIAEQMNDLEWGKAEKLRLLKEAHRKRKVVFSKASIRYRKEEKLISQLRAEAQARVAREEQERWEGLPDVRQRLGRLVKHVEHVERAYRKEERLLLARDNSRRWAADRDAFLAVQQVRIERARMAHDEKLANRERLLRMLPQLALYQTMTMKQRINDFRKKQALATK</sequence>
<evidence type="ECO:0000313" key="2">
    <source>
        <dbReference type="EMBL" id="KIK87383.1"/>
    </source>
</evidence>
<evidence type="ECO:0000256" key="1">
    <source>
        <dbReference type="SAM" id="MobiDB-lite"/>
    </source>
</evidence>